<feature type="signal peptide" evidence="1">
    <location>
        <begin position="1"/>
        <end position="24"/>
    </location>
</feature>
<dbReference type="PROSITE" id="PS51257">
    <property type="entry name" value="PROKAR_LIPOPROTEIN"/>
    <property type="match status" value="1"/>
</dbReference>
<dbReference type="AlphaFoldDB" id="A0A5C1QEV8"/>
<protein>
    <recommendedName>
        <fullName evidence="4">Lipoprotein</fullName>
    </recommendedName>
</protein>
<dbReference type="KEGG" id="sper:EW093_11045"/>
<proteinExistence type="predicted"/>
<gene>
    <name evidence="2" type="ORF">EW093_11045</name>
</gene>
<evidence type="ECO:0000313" key="3">
    <source>
        <dbReference type="Proteomes" id="UP000323824"/>
    </source>
</evidence>
<accession>A0A5C1QEV8</accession>
<dbReference type="EMBL" id="CP035807">
    <property type="protein sequence ID" value="QEN05224.1"/>
    <property type="molecule type" value="Genomic_DNA"/>
</dbReference>
<feature type="chain" id="PRO_5023097597" description="Lipoprotein" evidence="1">
    <location>
        <begin position="25"/>
        <end position="172"/>
    </location>
</feature>
<evidence type="ECO:0000313" key="2">
    <source>
        <dbReference type="EMBL" id="QEN05224.1"/>
    </source>
</evidence>
<sequence>MVKFYRRYVIALFSLLLLSCEVSFNRDLREYVNNVVDRTPLKFSVSGSSVIDDYDAINMGFLIDNETSTYTVVNNEKSDINLTSFPGINGDFIIPSFETFILKKGESFNLDIGFVASANTFNKRVSSQVKFFDKDGRAYTFYLWATSRNQPISLYDIDLYPIEECDLGAWGI</sequence>
<dbReference type="RefSeq" id="WP_149568463.1">
    <property type="nucleotide sequence ID" value="NZ_CP035807.1"/>
</dbReference>
<reference evidence="2 3" key="2">
    <citation type="submission" date="2019-09" db="EMBL/GenBank/DDBJ databases">
        <title>Complete Genome Sequence and Methylome Analysis of free living Spirochaetas.</title>
        <authorList>
            <person name="Leshcheva N."/>
            <person name="Mikheeva N."/>
        </authorList>
    </citation>
    <scope>NUCLEOTIDE SEQUENCE [LARGE SCALE GENOMIC DNA]</scope>
    <source>
        <strain evidence="2 3">P</strain>
    </source>
</reference>
<organism evidence="2 3">
    <name type="scientific">Thiospirochaeta perfilievii</name>
    <dbReference type="NCBI Taxonomy" id="252967"/>
    <lineage>
        <taxon>Bacteria</taxon>
        <taxon>Pseudomonadati</taxon>
        <taxon>Spirochaetota</taxon>
        <taxon>Spirochaetia</taxon>
        <taxon>Spirochaetales</taxon>
        <taxon>Spirochaetaceae</taxon>
        <taxon>Thiospirochaeta</taxon>
    </lineage>
</organism>
<evidence type="ECO:0000256" key="1">
    <source>
        <dbReference type="SAM" id="SignalP"/>
    </source>
</evidence>
<name>A0A5C1QEV8_9SPIO</name>
<keyword evidence="3" id="KW-1185">Reference proteome</keyword>
<keyword evidence="1" id="KW-0732">Signal</keyword>
<reference evidence="2 3" key="1">
    <citation type="submission" date="2019-02" db="EMBL/GenBank/DDBJ databases">
        <authorList>
            <person name="Fomenkov A."/>
            <person name="Dubinina G."/>
            <person name="Grabovich M."/>
            <person name="Vincze T."/>
            <person name="Roberts R.J."/>
        </authorList>
    </citation>
    <scope>NUCLEOTIDE SEQUENCE [LARGE SCALE GENOMIC DNA]</scope>
    <source>
        <strain evidence="2 3">P</strain>
    </source>
</reference>
<dbReference type="Proteomes" id="UP000323824">
    <property type="component" value="Chromosome"/>
</dbReference>
<evidence type="ECO:0008006" key="4">
    <source>
        <dbReference type="Google" id="ProtNLM"/>
    </source>
</evidence>